<reference evidence="3" key="1">
    <citation type="journal article" date="2009" name="Nature">
        <title>Genome sequence and analysis of the Irish potato famine pathogen Phytophthora infestans.</title>
        <authorList>
            <consortium name="The Broad Institute Genome Sequencing Platform"/>
            <person name="Haas B.J."/>
            <person name="Kamoun S."/>
            <person name="Zody M.C."/>
            <person name="Jiang R.H."/>
            <person name="Handsaker R.E."/>
            <person name="Cano L.M."/>
            <person name="Grabherr M."/>
            <person name="Kodira C.D."/>
            <person name="Raffaele S."/>
            <person name="Torto-Alalibo T."/>
            <person name="Bozkurt T.O."/>
            <person name="Ah-Fong A.M."/>
            <person name="Alvarado L."/>
            <person name="Anderson V.L."/>
            <person name="Armstrong M.R."/>
            <person name="Avrova A."/>
            <person name="Baxter L."/>
            <person name="Beynon J."/>
            <person name="Boevink P.C."/>
            <person name="Bollmann S.R."/>
            <person name="Bos J.I."/>
            <person name="Bulone V."/>
            <person name="Cai G."/>
            <person name="Cakir C."/>
            <person name="Carrington J.C."/>
            <person name="Chawner M."/>
            <person name="Conti L."/>
            <person name="Costanzo S."/>
            <person name="Ewan R."/>
            <person name="Fahlgren N."/>
            <person name="Fischbach M.A."/>
            <person name="Fugelstad J."/>
            <person name="Gilroy E.M."/>
            <person name="Gnerre S."/>
            <person name="Green P.J."/>
            <person name="Grenville-Briggs L.J."/>
            <person name="Griffith J."/>
            <person name="Grunwald N.J."/>
            <person name="Horn K."/>
            <person name="Horner N.R."/>
            <person name="Hu C.H."/>
            <person name="Huitema E."/>
            <person name="Jeong D.H."/>
            <person name="Jones A.M."/>
            <person name="Jones J.D."/>
            <person name="Jones R.W."/>
            <person name="Karlsson E.K."/>
            <person name="Kunjeti S.G."/>
            <person name="Lamour K."/>
            <person name="Liu Z."/>
            <person name="Ma L."/>
            <person name="Maclean D."/>
            <person name="Chibucos M.C."/>
            <person name="McDonald H."/>
            <person name="McWalters J."/>
            <person name="Meijer H.J."/>
            <person name="Morgan W."/>
            <person name="Morris P.F."/>
            <person name="Munro C.A."/>
            <person name="O'Neill K."/>
            <person name="Ospina-Giraldo M."/>
            <person name="Pinzon A."/>
            <person name="Pritchard L."/>
            <person name="Ramsahoye B."/>
            <person name="Ren Q."/>
            <person name="Restrepo S."/>
            <person name="Roy S."/>
            <person name="Sadanandom A."/>
            <person name="Savidor A."/>
            <person name="Schornack S."/>
            <person name="Schwartz D.C."/>
            <person name="Schumann U.D."/>
            <person name="Schwessinger B."/>
            <person name="Seyer L."/>
            <person name="Sharpe T."/>
            <person name="Silvar C."/>
            <person name="Song J."/>
            <person name="Studholme D.J."/>
            <person name="Sykes S."/>
            <person name="Thines M."/>
            <person name="van de Vondervoort P.J."/>
            <person name="Phuntumart V."/>
            <person name="Wawra S."/>
            <person name="Weide R."/>
            <person name="Win J."/>
            <person name="Young C."/>
            <person name="Zhou S."/>
            <person name="Fry W."/>
            <person name="Meyers B.C."/>
            <person name="van West P."/>
            <person name="Ristaino J."/>
            <person name="Govers F."/>
            <person name="Birch P.R."/>
            <person name="Whisson S.C."/>
            <person name="Judelson H.S."/>
            <person name="Nusbaum C."/>
        </authorList>
    </citation>
    <scope>NUCLEOTIDE SEQUENCE [LARGE SCALE GENOMIC DNA]</scope>
    <source>
        <strain evidence="3">T30-4</strain>
    </source>
</reference>
<organism evidence="2 3">
    <name type="scientific">Phytophthora infestans (strain T30-4)</name>
    <name type="common">Potato late blight agent</name>
    <dbReference type="NCBI Taxonomy" id="403677"/>
    <lineage>
        <taxon>Eukaryota</taxon>
        <taxon>Sar</taxon>
        <taxon>Stramenopiles</taxon>
        <taxon>Oomycota</taxon>
        <taxon>Peronosporomycetes</taxon>
        <taxon>Peronosporales</taxon>
        <taxon>Peronosporaceae</taxon>
        <taxon>Phytophthora</taxon>
    </lineage>
</organism>
<dbReference type="eggNOG" id="ENOG502RFZI">
    <property type="taxonomic scope" value="Eukaryota"/>
</dbReference>
<dbReference type="InterPro" id="IPR003034">
    <property type="entry name" value="SAP_dom"/>
</dbReference>
<dbReference type="Gene3D" id="1.10.720.30">
    <property type="entry name" value="SAP domain"/>
    <property type="match status" value="1"/>
</dbReference>
<dbReference type="AlphaFoldDB" id="D0P3K6"/>
<feature type="domain" description="SAP" evidence="1">
    <location>
        <begin position="201"/>
        <end position="235"/>
    </location>
</feature>
<dbReference type="PROSITE" id="PS50800">
    <property type="entry name" value="SAP"/>
    <property type="match status" value="1"/>
</dbReference>
<dbReference type="InParanoid" id="D0P3K6"/>
<keyword evidence="3" id="KW-1185">Reference proteome</keyword>
<evidence type="ECO:0000259" key="1">
    <source>
        <dbReference type="PROSITE" id="PS50800"/>
    </source>
</evidence>
<name>D0P3K6_PHYIT</name>
<protein>
    <recommendedName>
        <fullName evidence="1">SAP domain-containing protein</fullName>
    </recommendedName>
</protein>
<dbReference type="RefSeq" id="XP_002895116.1">
    <property type="nucleotide sequence ID" value="XM_002895070.1"/>
</dbReference>
<accession>D0P3K6</accession>
<dbReference type="Proteomes" id="UP000006643">
    <property type="component" value="Unassembled WGS sequence"/>
</dbReference>
<dbReference type="EMBL" id="DS028386">
    <property type="protein sequence ID" value="EEY60053.1"/>
    <property type="molecule type" value="Genomic_DNA"/>
</dbReference>
<evidence type="ECO:0000313" key="3">
    <source>
        <dbReference type="Proteomes" id="UP000006643"/>
    </source>
</evidence>
<sequence>MMVTPLAEDEEEVLGSWKYPNVINQRIQVDKMTSTSFLRSSCVYGVTPDFFYDESNRALYPPAEEALPLPRYRAILAALSGNPFTKEGGSDQWMAPFTPDRDISYAYELAQRLSADIGFVDGTTIASLDDDLIRLRSKTVDDIGLTHVRNPKKGYGPVQHGVVSLVTGLLLGGHVAANGESKVDITRSSENARAPLLEAELIVKTLGDLKPLCRDLGLRVSGNKATLIGRLLQNDAGEALPGRNIRRDSRYAVDSALLSTWFMAPFSTPSTKIGTANEVNIASHITLFLDIHTHDHIEELREYGLLCKSNMPVAAFSPDHIAAIVSVRCGRFNAVMEHKNRATARTVQQEQAAAKAYVTRFFMIRGLCTSYKVYQKHKQNLPSFAAFCREAAVVLSKKAGSLRPLSDARDKENRSGPPTLELSFAYNKRNHFE</sequence>
<dbReference type="InterPro" id="IPR036361">
    <property type="entry name" value="SAP_dom_sf"/>
</dbReference>
<proteinExistence type="predicted"/>
<dbReference type="VEuPathDB" id="FungiDB:PITG_21091"/>
<dbReference type="KEGG" id="pif:PITG_21091"/>
<dbReference type="OrthoDB" id="129165at2759"/>
<dbReference type="HOGENOM" id="CLU_633823_0_0_1"/>
<gene>
    <name evidence="2" type="ORF">PITG_21091</name>
</gene>
<dbReference type="GeneID" id="9466727"/>
<evidence type="ECO:0000313" key="2">
    <source>
        <dbReference type="EMBL" id="EEY60053.1"/>
    </source>
</evidence>